<accession>A0A286QQ22</accession>
<evidence type="ECO:0000313" key="2">
    <source>
        <dbReference type="Proteomes" id="UP000223184"/>
    </source>
</evidence>
<sequence length="40" mass="4646">MLGHRDTAGHPNRCPRKSLIHKGLTLLRHLVTTFIYSYNK</sequence>
<evidence type="ECO:0000313" key="1">
    <source>
        <dbReference type="EMBL" id="ARU14030.1"/>
    </source>
</evidence>
<dbReference type="Proteomes" id="UP000223184">
    <property type="component" value="Segment"/>
</dbReference>
<keyword evidence="2" id="KW-1185">Reference proteome</keyword>
<reference evidence="1 2" key="1">
    <citation type="journal article" date="2017" name="Front. Microbiol.">
        <title>Global Survey and Genome Exploration of Bacteriophages Infecting the Lactic Acid Bacterium Streptococcus thermophilus.</title>
        <authorList>
            <person name="McDonnell B."/>
            <person name="Mahony J."/>
            <person name="Hanemaaijer L."/>
            <person name="Neve H."/>
            <person name="Noben J.-P."/>
            <person name="Lugli G.A."/>
            <person name="Ventura M."/>
            <person name="Kouwen T.R."/>
            <person name="van Sinderen D."/>
        </authorList>
    </citation>
    <scope>NUCLEOTIDE SEQUENCE [LARGE SCALE GENOMIC DNA]</scope>
</reference>
<gene>
    <name evidence="1" type="ORF">P7602_38</name>
</gene>
<organism evidence="1 2">
    <name type="scientific">Streptococcus phage P7602</name>
    <dbReference type="NCBI Taxonomy" id="1971432"/>
    <lineage>
        <taxon>Viruses</taxon>
        <taxon>Duplodnaviria</taxon>
        <taxon>Heunggongvirae</taxon>
        <taxon>Uroviricota</taxon>
        <taxon>Caudoviricetes</taxon>
        <taxon>Aliceevansviridae</taxon>
        <taxon>Moineauvirus</taxon>
        <taxon>Moineauvirus P7602</taxon>
    </lineage>
</organism>
<dbReference type="EMBL" id="KY705273">
    <property type="protein sequence ID" value="ARU14030.1"/>
    <property type="molecule type" value="Genomic_DNA"/>
</dbReference>
<name>A0A286QQ22_9CAUD</name>
<proteinExistence type="predicted"/>
<protein>
    <submittedName>
        <fullName evidence="1">Uncharacterized protein</fullName>
    </submittedName>
</protein>